<evidence type="ECO:0000313" key="3">
    <source>
        <dbReference type="Proteomes" id="UP000198742"/>
    </source>
</evidence>
<dbReference type="AlphaFoldDB" id="A0A1H4MRS1"/>
<dbReference type="Pfam" id="PF01370">
    <property type="entry name" value="Epimerase"/>
    <property type="match status" value="1"/>
</dbReference>
<dbReference type="InterPro" id="IPR036291">
    <property type="entry name" value="NAD(P)-bd_dom_sf"/>
</dbReference>
<gene>
    <name evidence="2" type="ORF">SAMN04489844_1203</name>
</gene>
<accession>A0A1H4MRS1</accession>
<keyword evidence="3" id="KW-1185">Reference proteome</keyword>
<feature type="domain" description="NAD-dependent epimerase/dehydratase" evidence="1">
    <location>
        <begin position="4"/>
        <end position="181"/>
    </location>
</feature>
<dbReference type="GO" id="GO:0005737">
    <property type="term" value="C:cytoplasm"/>
    <property type="evidence" value="ECO:0007669"/>
    <property type="project" value="TreeGrafter"/>
</dbReference>
<dbReference type="PANTHER" id="PTHR48079">
    <property type="entry name" value="PROTEIN YEEZ"/>
    <property type="match status" value="1"/>
</dbReference>
<dbReference type="EMBL" id="FNRT01000002">
    <property type="protein sequence ID" value="SEB85781.1"/>
    <property type="molecule type" value="Genomic_DNA"/>
</dbReference>
<dbReference type="SUPFAM" id="SSF51735">
    <property type="entry name" value="NAD(P)-binding Rossmann-fold domains"/>
    <property type="match status" value="1"/>
</dbReference>
<dbReference type="PANTHER" id="PTHR48079:SF6">
    <property type="entry name" value="NAD(P)-BINDING DOMAIN-CONTAINING PROTEIN-RELATED"/>
    <property type="match status" value="1"/>
</dbReference>
<evidence type="ECO:0000313" key="2">
    <source>
        <dbReference type="EMBL" id="SEB85781.1"/>
    </source>
</evidence>
<dbReference type="OrthoDB" id="9772485at2"/>
<dbReference type="GO" id="GO:0004029">
    <property type="term" value="F:aldehyde dehydrogenase (NAD+) activity"/>
    <property type="evidence" value="ECO:0007669"/>
    <property type="project" value="TreeGrafter"/>
</dbReference>
<name>A0A1H4MRS1_9ACTN</name>
<dbReference type="Gene3D" id="3.40.50.720">
    <property type="entry name" value="NAD(P)-binding Rossmann-like Domain"/>
    <property type="match status" value="1"/>
</dbReference>
<dbReference type="STRING" id="402596.SAMN04489844_1203"/>
<proteinExistence type="predicted"/>
<evidence type="ECO:0000259" key="1">
    <source>
        <dbReference type="Pfam" id="PF01370"/>
    </source>
</evidence>
<organism evidence="2 3">
    <name type="scientific">Nocardioides exalbidus</name>
    <dbReference type="NCBI Taxonomy" id="402596"/>
    <lineage>
        <taxon>Bacteria</taxon>
        <taxon>Bacillati</taxon>
        <taxon>Actinomycetota</taxon>
        <taxon>Actinomycetes</taxon>
        <taxon>Propionibacteriales</taxon>
        <taxon>Nocardioidaceae</taxon>
        <taxon>Nocardioides</taxon>
    </lineage>
</organism>
<dbReference type="Proteomes" id="UP000198742">
    <property type="component" value="Unassembled WGS sequence"/>
</dbReference>
<dbReference type="InterPro" id="IPR001509">
    <property type="entry name" value="Epimerase_deHydtase"/>
</dbReference>
<protein>
    <submittedName>
        <fullName evidence="2">Nucleoside-diphosphate-sugar epimerase</fullName>
    </submittedName>
</protein>
<sequence>MTRVAVLGASGFVGGSVMDALRARGAEVLPLKAPRLTSTALDVPALRADLDRPEVNEAAAALREELAACAGVVNAAGVAAATGGVSPELTGANSLLPVVLAAARPAGARLVHVSTAAVQGSRRVLDETNDRDPFSPYSTTKALAEVALTDAHDVVVFRPTSVHGPGRDVTRSLARVLASPLASVAGAGEGPTPQALVANVADAIAFVTLSDEAPPGIVLHPWEGLTVAELVRRLGGREPRHVPVRVASAAVRAGGRLGRRSPRLAGESRRLEMMWFGQHQENGWLTTRWEAPVGLEAWEELR</sequence>
<dbReference type="RefSeq" id="WP_090968301.1">
    <property type="nucleotide sequence ID" value="NZ_FNRT01000002.1"/>
</dbReference>
<dbReference type="InterPro" id="IPR051783">
    <property type="entry name" value="NAD(P)-dependent_oxidoreduct"/>
</dbReference>
<reference evidence="3" key="1">
    <citation type="submission" date="2016-10" db="EMBL/GenBank/DDBJ databases">
        <authorList>
            <person name="Varghese N."/>
            <person name="Submissions S."/>
        </authorList>
    </citation>
    <scope>NUCLEOTIDE SEQUENCE [LARGE SCALE GENOMIC DNA]</scope>
    <source>
        <strain evidence="3">DSM 22017</strain>
    </source>
</reference>